<feature type="domain" description="DUF4015" evidence="1">
    <location>
        <begin position="21"/>
        <end position="88"/>
    </location>
</feature>
<comment type="caution">
    <text evidence="2">The sequence shown here is derived from an EMBL/GenBank/DDBJ whole genome shotgun (WGS) entry which is preliminary data.</text>
</comment>
<protein>
    <recommendedName>
        <fullName evidence="1">DUF4015 domain-containing protein</fullName>
    </recommendedName>
</protein>
<dbReference type="InterPro" id="IPR025275">
    <property type="entry name" value="DUF4015"/>
</dbReference>
<evidence type="ECO:0000313" key="2">
    <source>
        <dbReference type="EMBL" id="PJC25438.1"/>
    </source>
</evidence>
<sequence>MFKIVLGAEINKPKTIVLCFDATLKNGLKFLDGKKVIIRPWIQNFSIASIYGCGPTVYYGYDNVHAQIQACRDLGINGFMLWNANNNFTIEVLK</sequence>
<dbReference type="AlphaFoldDB" id="A0A2M8ERS4"/>
<accession>A0A2M8ERS4</accession>
<dbReference type="Proteomes" id="UP000230228">
    <property type="component" value="Unassembled WGS sequence"/>
</dbReference>
<gene>
    <name evidence="2" type="ORF">CO056_00405</name>
</gene>
<name>A0A2M8ERS4_9BACT</name>
<organism evidence="2 3">
    <name type="scientific">Candidatus Tagabacteria bacterium CG_4_9_14_0_2_um_filter_41_11</name>
    <dbReference type="NCBI Taxonomy" id="1975019"/>
    <lineage>
        <taxon>Bacteria</taxon>
        <taxon>Candidatus Tagaibacteriota</taxon>
    </lineage>
</organism>
<evidence type="ECO:0000313" key="3">
    <source>
        <dbReference type="Proteomes" id="UP000230228"/>
    </source>
</evidence>
<proteinExistence type="predicted"/>
<reference evidence="3" key="1">
    <citation type="submission" date="2017-09" db="EMBL/GenBank/DDBJ databases">
        <title>Depth-based differentiation of microbial function through sediment-hosted aquifers and enrichment of novel symbionts in the deep terrestrial subsurface.</title>
        <authorList>
            <person name="Probst A.J."/>
            <person name="Ladd B."/>
            <person name="Jarett J.K."/>
            <person name="Geller-Mcgrath D.E."/>
            <person name="Sieber C.M.K."/>
            <person name="Emerson J.B."/>
            <person name="Anantharaman K."/>
            <person name="Thomas B.C."/>
            <person name="Malmstrom R."/>
            <person name="Stieglmeier M."/>
            <person name="Klingl A."/>
            <person name="Woyke T."/>
            <person name="Ryan C.M."/>
            <person name="Banfield J.F."/>
        </authorList>
    </citation>
    <scope>NUCLEOTIDE SEQUENCE [LARGE SCALE GENOMIC DNA]</scope>
</reference>
<dbReference type="EMBL" id="PFSH01000004">
    <property type="protein sequence ID" value="PJC25438.1"/>
    <property type="molecule type" value="Genomic_DNA"/>
</dbReference>
<evidence type="ECO:0000259" key="1">
    <source>
        <dbReference type="Pfam" id="PF13200"/>
    </source>
</evidence>
<dbReference type="Pfam" id="PF13200">
    <property type="entry name" value="DUF4015"/>
    <property type="match status" value="1"/>
</dbReference>